<reference evidence="1 2" key="1">
    <citation type="submission" date="2019-02" db="EMBL/GenBank/DDBJ databases">
        <title>Siculibacillus lacustris gen. nov., sp. nov., a new rosette-forming bacterium isolated from a freshwater crater lake (Lake St. Ana, Romania).</title>
        <authorList>
            <person name="Felfoldi T."/>
            <person name="Marton Z."/>
            <person name="Szabo A."/>
            <person name="Mentes A."/>
            <person name="Boka K."/>
            <person name="Marialigeti K."/>
            <person name="Mathe I."/>
            <person name="Koncz M."/>
            <person name="Schumann P."/>
            <person name="Toth E."/>
        </authorList>
    </citation>
    <scope>NUCLEOTIDE SEQUENCE [LARGE SCALE GENOMIC DNA]</scope>
    <source>
        <strain evidence="1 2">SA-279</strain>
    </source>
</reference>
<dbReference type="AlphaFoldDB" id="A0A4Q9VJV4"/>
<evidence type="ECO:0000313" key="1">
    <source>
        <dbReference type="EMBL" id="TBW34738.1"/>
    </source>
</evidence>
<comment type="caution">
    <text evidence="1">The sequence shown here is derived from an EMBL/GenBank/DDBJ whole genome shotgun (WGS) entry which is preliminary data.</text>
</comment>
<accession>A0A4Q9VJV4</accession>
<evidence type="ECO:0000313" key="2">
    <source>
        <dbReference type="Proteomes" id="UP000292781"/>
    </source>
</evidence>
<dbReference type="Proteomes" id="UP000292781">
    <property type="component" value="Unassembled WGS sequence"/>
</dbReference>
<dbReference type="PROSITE" id="PS51257">
    <property type="entry name" value="PROKAR_LIPOPROTEIN"/>
    <property type="match status" value="1"/>
</dbReference>
<dbReference type="RefSeq" id="WP_131310943.1">
    <property type="nucleotide sequence ID" value="NZ_SJFN01000031.1"/>
</dbReference>
<dbReference type="OrthoDB" id="7374881at2"/>
<keyword evidence="2" id="KW-1185">Reference proteome</keyword>
<sequence length="184" mass="19464">MTGSVPRPDRRRRRLAASVRIGAALCGLALLVGCGAAGTSGDAGSVLSGETRLPPLKAQPPAGMVTVQMLPFTGVPVTIGDGIYTRFRMQAPGAGITLVHRLEEPATYRIQGHFVALGNNTATTFLFTYDIYDASGRRVQRIIGQELGNQAEGDAWAGMTVDGQTRLASRAVRAIKAWLTRADG</sequence>
<name>A0A4Q9VJV4_9HYPH</name>
<protein>
    <submittedName>
        <fullName evidence="1">Uncharacterized protein</fullName>
    </submittedName>
</protein>
<organism evidence="1 2">
    <name type="scientific">Siculibacillus lacustris</name>
    <dbReference type="NCBI Taxonomy" id="1549641"/>
    <lineage>
        <taxon>Bacteria</taxon>
        <taxon>Pseudomonadati</taxon>
        <taxon>Pseudomonadota</taxon>
        <taxon>Alphaproteobacteria</taxon>
        <taxon>Hyphomicrobiales</taxon>
        <taxon>Ancalomicrobiaceae</taxon>
        <taxon>Siculibacillus</taxon>
    </lineage>
</organism>
<dbReference type="EMBL" id="SJFN01000031">
    <property type="protein sequence ID" value="TBW34738.1"/>
    <property type="molecule type" value="Genomic_DNA"/>
</dbReference>
<gene>
    <name evidence="1" type="ORF">EYW49_17610</name>
</gene>
<proteinExistence type="predicted"/>